<evidence type="ECO:0000313" key="1">
    <source>
        <dbReference type="EMBL" id="SEJ71370.1"/>
    </source>
</evidence>
<dbReference type="Proteomes" id="UP000199662">
    <property type="component" value="Unassembled WGS sequence"/>
</dbReference>
<proteinExistence type="predicted"/>
<sequence length="258" mass="28687">MNTTKLKDRLGGKLQAMQEPKEERKILTMPNKTAVVPVNSDYIALTNNALDIIRENLKNQPLSYQLFDIIKSPSGGATSFTVPGLAGDEIYKELTGIVLDYATPRAYWDTPDPVEGTPPVCYSPDSLISHEGKPCNRCPFNDFGSKDGESNAKACKESVTIFLLRPDNIMPIIIRVPVSSKVIFQRYMTRLIGKMMPLCGVVTKITLEKTTNKTGQPYSLYNFEAINILSPEETVKARTFGQQFMEVVNTNELNQEAG</sequence>
<dbReference type="AlphaFoldDB" id="A0A1H7BAK9"/>
<dbReference type="STRING" id="84035.SAMN05660742_114102"/>
<gene>
    <name evidence="1" type="ORF">SAMN05660742_114102</name>
</gene>
<name>A0A1H7BAK9_9FIRM</name>
<keyword evidence="2" id="KW-1185">Reference proteome</keyword>
<protein>
    <submittedName>
        <fullName evidence="1">Uncharacterized protein</fullName>
    </submittedName>
</protein>
<reference evidence="1 2" key="1">
    <citation type="submission" date="2016-10" db="EMBL/GenBank/DDBJ databases">
        <authorList>
            <person name="de Groot N.N."/>
        </authorList>
    </citation>
    <scope>NUCLEOTIDE SEQUENCE [LARGE SCALE GENOMIC DNA]</scope>
    <source>
        <strain evidence="1 2">DSM 2179</strain>
    </source>
</reference>
<dbReference type="EMBL" id="FNZK01000014">
    <property type="protein sequence ID" value="SEJ71370.1"/>
    <property type="molecule type" value="Genomic_DNA"/>
</dbReference>
<accession>A0A1H7BAK9</accession>
<organism evidence="1 2">
    <name type="scientific">Propionispira arboris</name>
    <dbReference type="NCBI Taxonomy" id="84035"/>
    <lineage>
        <taxon>Bacteria</taxon>
        <taxon>Bacillati</taxon>
        <taxon>Bacillota</taxon>
        <taxon>Negativicutes</taxon>
        <taxon>Selenomonadales</taxon>
        <taxon>Selenomonadaceae</taxon>
        <taxon>Propionispira</taxon>
    </lineage>
</organism>
<evidence type="ECO:0000313" key="2">
    <source>
        <dbReference type="Proteomes" id="UP000199662"/>
    </source>
</evidence>